<name>A0A5C8K0B9_9BACT</name>
<accession>A0A5C8K0B9</accession>
<dbReference type="InterPro" id="IPR043144">
    <property type="entry name" value="Mal/L-sulf/L-lact_DH-like_ah"/>
</dbReference>
<dbReference type="Proteomes" id="UP000321926">
    <property type="component" value="Unassembled WGS sequence"/>
</dbReference>
<dbReference type="InterPro" id="IPR043143">
    <property type="entry name" value="Mal/L-sulf/L-lact_DH-like_NADP"/>
</dbReference>
<dbReference type="EC" id="1.1.1.130" evidence="2"/>
<dbReference type="PANTHER" id="PTHR11091:SF3">
    <property type="entry name" value="2,3-DIKETO-L-GULONATE REDUCTASE"/>
    <property type="match status" value="1"/>
</dbReference>
<evidence type="ECO:0000313" key="2">
    <source>
        <dbReference type="EMBL" id="TXK44140.1"/>
    </source>
</evidence>
<proteinExistence type="predicted"/>
<dbReference type="InterPro" id="IPR036111">
    <property type="entry name" value="Mal/L-sulfo/L-lacto_DH-like_sf"/>
</dbReference>
<dbReference type="GO" id="GO:0047559">
    <property type="term" value="F:3-dehydro-L-gulonate 2-dehydrogenase activity"/>
    <property type="evidence" value="ECO:0007669"/>
    <property type="project" value="UniProtKB-EC"/>
</dbReference>
<dbReference type="PANTHER" id="PTHR11091">
    <property type="entry name" value="OXIDOREDUCTASE-RELATED"/>
    <property type="match status" value="1"/>
</dbReference>
<dbReference type="NCBIfam" id="NF009750">
    <property type="entry name" value="PRK13260.1"/>
    <property type="match status" value="1"/>
</dbReference>
<evidence type="ECO:0000313" key="3">
    <source>
        <dbReference type="Proteomes" id="UP000321926"/>
    </source>
</evidence>
<comment type="caution">
    <text evidence="2">The sequence shown here is derived from an EMBL/GenBank/DDBJ whole genome shotgun (WGS) entry which is preliminary data.</text>
</comment>
<organism evidence="2 3">
    <name type="scientific">Pontibacter qinzhouensis</name>
    <dbReference type="NCBI Taxonomy" id="2603253"/>
    <lineage>
        <taxon>Bacteria</taxon>
        <taxon>Pseudomonadati</taxon>
        <taxon>Bacteroidota</taxon>
        <taxon>Cytophagia</taxon>
        <taxon>Cytophagales</taxon>
        <taxon>Hymenobacteraceae</taxon>
        <taxon>Pontibacter</taxon>
    </lineage>
</organism>
<gene>
    <name evidence="2" type="ORF">FVR03_14110</name>
</gene>
<dbReference type="OrthoDB" id="9769447at2"/>
<keyword evidence="1 2" id="KW-0560">Oxidoreductase</keyword>
<dbReference type="Gene3D" id="3.30.1370.60">
    <property type="entry name" value="Hypothetical oxidoreductase yiak, domain 2"/>
    <property type="match status" value="1"/>
</dbReference>
<dbReference type="SUPFAM" id="SSF89733">
    <property type="entry name" value="L-sulfolactate dehydrogenase-like"/>
    <property type="match status" value="1"/>
</dbReference>
<keyword evidence="3" id="KW-1185">Reference proteome</keyword>
<evidence type="ECO:0000256" key="1">
    <source>
        <dbReference type="ARBA" id="ARBA00023002"/>
    </source>
</evidence>
<reference evidence="2 3" key="1">
    <citation type="submission" date="2019-08" db="EMBL/GenBank/DDBJ databases">
        <authorList>
            <person name="Shi S."/>
        </authorList>
    </citation>
    <scope>NUCLEOTIDE SEQUENCE [LARGE SCALE GENOMIC DNA]</scope>
    <source>
        <strain evidence="2 3">GY10130</strain>
    </source>
</reference>
<dbReference type="InterPro" id="IPR003767">
    <property type="entry name" value="Malate/L-lactate_DH-like"/>
</dbReference>
<protein>
    <submittedName>
        <fullName evidence="2">3-dehydro-L-gulonate 2-dehydrogenase</fullName>
        <ecNumber evidence="2">1.1.1.130</ecNumber>
    </submittedName>
</protein>
<dbReference type="Gene3D" id="1.10.1530.10">
    <property type="match status" value="1"/>
</dbReference>
<dbReference type="AlphaFoldDB" id="A0A5C8K0B9"/>
<dbReference type="RefSeq" id="WP_147922405.1">
    <property type="nucleotide sequence ID" value="NZ_VRTY01000052.1"/>
</dbReference>
<dbReference type="EMBL" id="VRTY01000052">
    <property type="protein sequence ID" value="TXK44140.1"/>
    <property type="molecule type" value="Genomic_DNA"/>
</dbReference>
<sequence length="327" mass="35160">MKVTYKELQAQFKKVLLSLGFNEARASLCARIFAENSRDGVYSHGLNRFPVFVQMVKDGLVKPQAEPECLEQNGALERWDGNLAPGMYTATRAMERAIALAKQNGLGAVAVRNTNHWMRGGTYGWQAAEAGCVAICATNTIANMPPWGGTEARLGNNPLVLAAPRPDGHLVLDMAMSQFSYGKLQEHELNGTQLPVAGGYDTAVNLTHDPAAIRDSGRPVPVGFWKGAGLSLMIDVLVASLSGGRTVAQITGAGSEAGVSQLFLCINADNLDHGISEEIISYARSSQPEQAGTNIRYPGEGTLAKRQQNEQEGIPVNEEIWQQVLAL</sequence>
<dbReference type="Pfam" id="PF02615">
    <property type="entry name" value="Ldh_2"/>
    <property type="match status" value="1"/>
</dbReference>